<feature type="region of interest" description="Disordered" evidence="2">
    <location>
        <begin position="386"/>
        <end position="466"/>
    </location>
</feature>
<proteinExistence type="predicted"/>
<gene>
    <name evidence="4" type="ordered locus">PSMK_25790</name>
</gene>
<dbReference type="RefSeq" id="WP_014437951.1">
    <property type="nucleotide sequence ID" value="NC_017080.1"/>
</dbReference>
<feature type="compositionally biased region" description="Gly residues" evidence="2">
    <location>
        <begin position="440"/>
        <end position="459"/>
    </location>
</feature>
<feature type="coiled-coil region" evidence="1">
    <location>
        <begin position="171"/>
        <end position="198"/>
    </location>
</feature>
<evidence type="ECO:0000313" key="4">
    <source>
        <dbReference type="EMBL" id="BAM04738.1"/>
    </source>
</evidence>
<dbReference type="AlphaFoldDB" id="I0IHK0"/>
<dbReference type="EMBL" id="AP012338">
    <property type="protein sequence ID" value="BAM04738.1"/>
    <property type="molecule type" value="Genomic_DNA"/>
</dbReference>
<keyword evidence="5" id="KW-1185">Reference proteome</keyword>
<dbReference type="Proteomes" id="UP000007881">
    <property type="component" value="Chromosome"/>
</dbReference>
<keyword evidence="3" id="KW-1133">Transmembrane helix</keyword>
<evidence type="ECO:0000256" key="3">
    <source>
        <dbReference type="SAM" id="Phobius"/>
    </source>
</evidence>
<keyword evidence="1" id="KW-0175">Coiled coil</keyword>
<reference evidence="4 5" key="1">
    <citation type="submission" date="2012-02" db="EMBL/GenBank/DDBJ databases">
        <title>Complete genome sequence of Phycisphaera mikurensis NBRC 102666.</title>
        <authorList>
            <person name="Ankai A."/>
            <person name="Hosoyama A."/>
            <person name="Terui Y."/>
            <person name="Sekine M."/>
            <person name="Fukai R."/>
            <person name="Kato Y."/>
            <person name="Nakamura S."/>
            <person name="Yamada-Narita S."/>
            <person name="Kawakoshi A."/>
            <person name="Fukunaga Y."/>
            <person name="Yamazaki S."/>
            <person name="Fujita N."/>
        </authorList>
    </citation>
    <scope>NUCLEOTIDE SEQUENCE [LARGE SCALE GENOMIC DNA]</scope>
    <source>
        <strain evidence="5">NBRC 102666 / KCTC 22515 / FYK2301M01</strain>
    </source>
</reference>
<protein>
    <submittedName>
        <fullName evidence="4">Uncharacterized protein</fullName>
    </submittedName>
</protein>
<sequence length="481" mass="48034">MSIPTLVGGHGRHAAEATRAALFRAAWSRAAARAGVLAFGVLGVVVLSLRAGGIEAVRPLWVAAAAAVSLLVVLAGTAVQAWRQRPAEEAVRALLDRRQRLGGLLMADARDGADASASAGAGAWSGRLAGVQPVAVRWRGGPTLGLLAAAAAFAAAATLVPIPEAAAGPGALNVDRHVETLDDQIELLEEEEILAAEEAQAMRDTAAAVAEDAAAQDPAATWEALDHLAAELAREGAAAREQARTAGREAAAAGTLAAAMAEASLSAEQRGAAADALAELAEAAMDAAGGLPPELAGALADAAAAGIDAQALERLQELMAGREGELAALMEKLAEAGLAQDRPGAAEPGAAASLDSASLKEFLENLEPSACDGGLIAGACRTPGRGGISRGRGDAEMTWRDPVSSEGASFEPQVLPPSARRDPSQSIKLGVSRAAPEVDAGGGSAGGALNGVTSSGGGSAATAVLPRHRAAVQRYFDRAGG</sequence>
<dbReference type="HOGENOM" id="CLU_567247_0_0_0"/>
<evidence type="ECO:0000256" key="1">
    <source>
        <dbReference type="SAM" id="Coils"/>
    </source>
</evidence>
<accession>I0IHK0</accession>
<evidence type="ECO:0000256" key="2">
    <source>
        <dbReference type="SAM" id="MobiDB-lite"/>
    </source>
</evidence>
<keyword evidence="3" id="KW-0472">Membrane</keyword>
<feature type="transmembrane region" description="Helical" evidence="3">
    <location>
        <begin position="61"/>
        <end position="82"/>
    </location>
</feature>
<name>I0IHK0_PHYMF</name>
<evidence type="ECO:0000313" key="5">
    <source>
        <dbReference type="Proteomes" id="UP000007881"/>
    </source>
</evidence>
<dbReference type="eggNOG" id="COG1196">
    <property type="taxonomic scope" value="Bacteria"/>
</dbReference>
<keyword evidence="3" id="KW-0812">Transmembrane</keyword>
<dbReference type="STRING" id="1142394.PSMK_25790"/>
<dbReference type="OrthoDB" id="252423at2"/>
<organism evidence="4 5">
    <name type="scientific">Phycisphaera mikurensis (strain NBRC 102666 / KCTC 22515 / FYK2301M01)</name>
    <dbReference type="NCBI Taxonomy" id="1142394"/>
    <lineage>
        <taxon>Bacteria</taxon>
        <taxon>Pseudomonadati</taxon>
        <taxon>Planctomycetota</taxon>
        <taxon>Phycisphaerae</taxon>
        <taxon>Phycisphaerales</taxon>
        <taxon>Phycisphaeraceae</taxon>
        <taxon>Phycisphaera</taxon>
    </lineage>
</organism>
<dbReference type="KEGG" id="phm:PSMK_25790"/>
<feature type="transmembrane region" description="Helical" evidence="3">
    <location>
        <begin position="30"/>
        <end position="49"/>
    </location>
</feature>